<keyword evidence="1" id="KW-0472">Membrane</keyword>
<keyword evidence="3" id="KW-1185">Reference proteome</keyword>
<dbReference type="EMBL" id="JAEHFJ010000001">
    <property type="protein sequence ID" value="MBJ2172894.1"/>
    <property type="molecule type" value="Genomic_DNA"/>
</dbReference>
<dbReference type="RefSeq" id="WP_198839720.1">
    <property type="nucleotide sequence ID" value="NZ_JAEHFJ010000001.1"/>
</dbReference>
<proteinExistence type="predicted"/>
<accession>A0ABS0WLR9</accession>
<evidence type="ECO:0008006" key="4">
    <source>
        <dbReference type="Google" id="ProtNLM"/>
    </source>
</evidence>
<gene>
    <name evidence="2" type="ORF">JBL43_01510</name>
</gene>
<dbReference type="Proteomes" id="UP000623301">
    <property type="component" value="Unassembled WGS sequence"/>
</dbReference>
<organism evidence="2 3">
    <name type="scientific">Aureibaculum flavum</name>
    <dbReference type="NCBI Taxonomy" id="2795986"/>
    <lineage>
        <taxon>Bacteria</taxon>
        <taxon>Pseudomonadati</taxon>
        <taxon>Bacteroidota</taxon>
        <taxon>Flavobacteriia</taxon>
        <taxon>Flavobacteriales</taxon>
        <taxon>Flavobacteriaceae</taxon>
        <taxon>Aureibaculum</taxon>
    </lineage>
</organism>
<feature type="transmembrane region" description="Helical" evidence="1">
    <location>
        <begin position="70"/>
        <end position="89"/>
    </location>
</feature>
<comment type="caution">
    <text evidence="2">The sequence shown here is derived from an EMBL/GenBank/DDBJ whole genome shotgun (WGS) entry which is preliminary data.</text>
</comment>
<evidence type="ECO:0000313" key="2">
    <source>
        <dbReference type="EMBL" id="MBJ2172894.1"/>
    </source>
</evidence>
<evidence type="ECO:0000256" key="1">
    <source>
        <dbReference type="SAM" id="Phobius"/>
    </source>
</evidence>
<sequence length="129" mass="15218">MENISIFLAKFWGWYLIIFFLILSLNPKRIKQIFEDLKDQKFLIITAFIAIIIGLLNILFHNIWEDSWTIVITLIGYISLLIGLSLFVFPDRTINWINIINVKFLQLLYMLLFLIGVFLLNMAYGIVPF</sequence>
<protein>
    <recommendedName>
        <fullName evidence="4">DUF1761 domain-containing protein</fullName>
    </recommendedName>
</protein>
<keyword evidence="1" id="KW-1133">Transmembrane helix</keyword>
<reference evidence="2 3" key="1">
    <citation type="submission" date="2020-12" db="EMBL/GenBank/DDBJ databases">
        <title>Aureibaculum luteum sp. nov. and Aureibaculum flavum sp. nov., novel members of the family Flavobacteriaceae isolated from Antarctic intertidal sediments.</title>
        <authorList>
            <person name="He X."/>
            <person name="Zhang X."/>
        </authorList>
    </citation>
    <scope>NUCLEOTIDE SEQUENCE [LARGE SCALE GENOMIC DNA]</scope>
    <source>
        <strain evidence="2 3">A20</strain>
    </source>
</reference>
<evidence type="ECO:0000313" key="3">
    <source>
        <dbReference type="Proteomes" id="UP000623301"/>
    </source>
</evidence>
<feature type="transmembrane region" description="Helical" evidence="1">
    <location>
        <begin position="109"/>
        <end position="127"/>
    </location>
</feature>
<keyword evidence="1" id="KW-0812">Transmembrane</keyword>
<name>A0ABS0WLR9_9FLAO</name>
<feature type="transmembrane region" description="Helical" evidence="1">
    <location>
        <begin position="42"/>
        <end position="64"/>
    </location>
</feature>
<feature type="transmembrane region" description="Helical" evidence="1">
    <location>
        <begin position="12"/>
        <end position="30"/>
    </location>
</feature>